<dbReference type="Proteomes" id="UP001164929">
    <property type="component" value="Chromosome 12"/>
</dbReference>
<evidence type="ECO:0000256" key="2">
    <source>
        <dbReference type="ARBA" id="ARBA00022692"/>
    </source>
</evidence>
<sequence length="99" mass="11187">MGVMIICCTFPICFVYFPQWGGMFCGPSSKTVATEEEYYLSEWNTEEKEKGLHQASLKFADNSRSERGGRAGKSSEAILWKTLTLLEKASIKEVSTYAW</sequence>
<reference evidence="6" key="1">
    <citation type="journal article" date="2023" name="Mol. Ecol. Resour.">
        <title>Chromosome-level genome assembly of a triploid poplar Populus alba 'Berolinensis'.</title>
        <authorList>
            <person name="Chen S."/>
            <person name="Yu Y."/>
            <person name="Wang X."/>
            <person name="Wang S."/>
            <person name="Zhang T."/>
            <person name="Zhou Y."/>
            <person name="He R."/>
            <person name="Meng N."/>
            <person name="Wang Y."/>
            <person name="Liu W."/>
            <person name="Liu Z."/>
            <person name="Liu J."/>
            <person name="Guo Q."/>
            <person name="Huang H."/>
            <person name="Sederoff R.R."/>
            <person name="Wang G."/>
            <person name="Qu G."/>
            <person name="Chen S."/>
        </authorList>
    </citation>
    <scope>NUCLEOTIDE SEQUENCE</scope>
    <source>
        <strain evidence="6">SC-2020</strain>
    </source>
</reference>
<keyword evidence="7" id="KW-1185">Reference proteome</keyword>
<evidence type="ECO:0000256" key="1">
    <source>
        <dbReference type="ARBA" id="ARBA00004141"/>
    </source>
</evidence>
<gene>
    <name evidence="6" type="ORF">NC653_029465</name>
</gene>
<dbReference type="EMBL" id="JAQIZT010000012">
    <property type="protein sequence ID" value="KAJ6977573.1"/>
    <property type="molecule type" value="Genomic_DNA"/>
</dbReference>
<feature type="signal peptide" evidence="5">
    <location>
        <begin position="1"/>
        <end position="15"/>
    </location>
</feature>
<evidence type="ECO:0000256" key="3">
    <source>
        <dbReference type="ARBA" id="ARBA00022989"/>
    </source>
</evidence>
<evidence type="ECO:0000256" key="5">
    <source>
        <dbReference type="SAM" id="SignalP"/>
    </source>
</evidence>
<dbReference type="AlphaFoldDB" id="A0AAD6Q594"/>
<keyword evidence="4" id="KW-0472">Membrane</keyword>
<accession>A0AAD6Q594</accession>
<name>A0AAD6Q594_9ROSI</name>
<evidence type="ECO:0000313" key="7">
    <source>
        <dbReference type="Proteomes" id="UP001164929"/>
    </source>
</evidence>
<organism evidence="6 7">
    <name type="scientific">Populus alba x Populus x berolinensis</name>
    <dbReference type="NCBI Taxonomy" id="444605"/>
    <lineage>
        <taxon>Eukaryota</taxon>
        <taxon>Viridiplantae</taxon>
        <taxon>Streptophyta</taxon>
        <taxon>Embryophyta</taxon>
        <taxon>Tracheophyta</taxon>
        <taxon>Spermatophyta</taxon>
        <taxon>Magnoliopsida</taxon>
        <taxon>eudicotyledons</taxon>
        <taxon>Gunneridae</taxon>
        <taxon>Pentapetalae</taxon>
        <taxon>rosids</taxon>
        <taxon>fabids</taxon>
        <taxon>Malpighiales</taxon>
        <taxon>Salicaceae</taxon>
        <taxon>Saliceae</taxon>
        <taxon>Populus</taxon>
    </lineage>
</organism>
<proteinExistence type="predicted"/>
<dbReference type="PANTHER" id="PTHR23515">
    <property type="entry name" value="HIGH-AFFINITY NITRATE TRANSPORTER 2.3"/>
    <property type="match status" value="1"/>
</dbReference>
<keyword evidence="3" id="KW-1133">Transmembrane helix</keyword>
<keyword evidence="5" id="KW-0732">Signal</keyword>
<comment type="subcellular location">
    <subcellularLocation>
        <location evidence="1">Membrane</location>
        <topology evidence="1">Multi-pass membrane protein</topology>
    </subcellularLocation>
</comment>
<dbReference type="GO" id="GO:0016020">
    <property type="term" value="C:membrane"/>
    <property type="evidence" value="ECO:0007669"/>
    <property type="project" value="UniProtKB-SubCell"/>
</dbReference>
<keyword evidence="2" id="KW-0812">Transmembrane</keyword>
<evidence type="ECO:0000256" key="4">
    <source>
        <dbReference type="ARBA" id="ARBA00023136"/>
    </source>
</evidence>
<protein>
    <submittedName>
        <fullName evidence="6">High affinity nitrate transporter 2.5</fullName>
    </submittedName>
</protein>
<comment type="caution">
    <text evidence="6">The sequence shown here is derived from an EMBL/GenBank/DDBJ whole genome shotgun (WGS) entry which is preliminary data.</text>
</comment>
<feature type="chain" id="PRO_5042254147" evidence="5">
    <location>
        <begin position="16"/>
        <end position="99"/>
    </location>
</feature>
<dbReference type="GO" id="GO:0015112">
    <property type="term" value="F:nitrate transmembrane transporter activity"/>
    <property type="evidence" value="ECO:0007669"/>
    <property type="project" value="InterPro"/>
</dbReference>
<evidence type="ECO:0000313" key="6">
    <source>
        <dbReference type="EMBL" id="KAJ6977573.1"/>
    </source>
</evidence>
<dbReference type="InterPro" id="IPR044772">
    <property type="entry name" value="NO3_transporter"/>
</dbReference>